<keyword evidence="1" id="KW-1185">Reference proteome</keyword>
<accession>A0A0N4ZX92</accession>
<dbReference type="Proteomes" id="UP000038045">
    <property type="component" value="Unplaced"/>
</dbReference>
<organism evidence="1 2">
    <name type="scientific">Parastrongyloides trichosuri</name>
    <name type="common">Possum-specific nematode worm</name>
    <dbReference type="NCBI Taxonomy" id="131310"/>
    <lineage>
        <taxon>Eukaryota</taxon>
        <taxon>Metazoa</taxon>
        <taxon>Ecdysozoa</taxon>
        <taxon>Nematoda</taxon>
        <taxon>Chromadorea</taxon>
        <taxon>Rhabditida</taxon>
        <taxon>Tylenchina</taxon>
        <taxon>Panagrolaimomorpha</taxon>
        <taxon>Strongyloidoidea</taxon>
        <taxon>Strongyloididae</taxon>
        <taxon>Parastrongyloides</taxon>
    </lineage>
</organism>
<protein>
    <submittedName>
        <fullName evidence="2">Uncharacterized protein</fullName>
    </submittedName>
</protein>
<dbReference type="AlphaFoldDB" id="A0A0N4ZX92"/>
<reference evidence="2" key="1">
    <citation type="submission" date="2017-02" db="UniProtKB">
        <authorList>
            <consortium name="WormBaseParasite"/>
        </authorList>
    </citation>
    <scope>IDENTIFICATION</scope>
</reference>
<evidence type="ECO:0000313" key="2">
    <source>
        <dbReference type="WBParaSite" id="PTRK_0001330600.1"/>
    </source>
</evidence>
<evidence type="ECO:0000313" key="1">
    <source>
        <dbReference type="Proteomes" id="UP000038045"/>
    </source>
</evidence>
<sequence>MAHLKKLTKIFYIEKLIRIGMVLEVLEVTYEKICSDGFVSKTKTLKSLDKFPNLLSKLDLTQIKEVVINSDYTLQILEILNKFLDTKSTIKSIHFVCKNCYGISHLLNFFNKIERVENFTLHFFGASMKFPKKILYPFNNVLTSFSLRGDVKKRINRKTILYLVRNNSHLKELTLPPGTYNFCEELIKALLDRECVKKNDKCISHNINIYSLIGHQASVESNFYIPSSILSFDKGNKFNGYLNNVTIKSQYNGKRLKINICCEHDNEKDDLSK</sequence>
<dbReference type="WBParaSite" id="PTRK_0001330600.1">
    <property type="protein sequence ID" value="PTRK_0001330600.1"/>
    <property type="gene ID" value="PTRK_0001330600"/>
</dbReference>
<name>A0A0N4ZX92_PARTI</name>
<proteinExistence type="predicted"/>